<organism evidence="2 3">
    <name type="scientific">Necator americanus</name>
    <name type="common">Human hookworm</name>
    <dbReference type="NCBI Taxonomy" id="51031"/>
    <lineage>
        <taxon>Eukaryota</taxon>
        <taxon>Metazoa</taxon>
        <taxon>Ecdysozoa</taxon>
        <taxon>Nematoda</taxon>
        <taxon>Chromadorea</taxon>
        <taxon>Rhabditida</taxon>
        <taxon>Rhabditina</taxon>
        <taxon>Rhabditomorpha</taxon>
        <taxon>Strongyloidea</taxon>
        <taxon>Ancylostomatidae</taxon>
        <taxon>Bunostominae</taxon>
        <taxon>Necator</taxon>
    </lineage>
</organism>
<evidence type="ECO:0000256" key="1">
    <source>
        <dbReference type="SAM" id="MobiDB-lite"/>
    </source>
</evidence>
<feature type="region of interest" description="Disordered" evidence="1">
    <location>
        <begin position="577"/>
        <end position="623"/>
    </location>
</feature>
<evidence type="ECO:0000313" key="3">
    <source>
        <dbReference type="Proteomes" id="UP001303046"/>
    </source>
</evidence>
<evidence type="ECO:0000313" key="2">
    <source>
        <dbReference type="EMBL" id="KAK6732880.1"/>
    </source>
</evidence>
<accession>A0ABR1C3Y1</accession>
<reference evidence="2 3" key="1">
    <citation type="submission" date="2023-08" db="EMBL/GenBank/DDBJ databases">
        <title>A Necator americanus chromosomal reference genome.</title>
        <authorList>
            <person name="Ilik V."/>
            <person name="Petrzelkova K.J."/>
            <person name="Pardy F."/>
            <person name="Fuh T."/>
            <person name="Niatou-Singa F.S."/>
            <person name="Gouil Q."/>
            <person name="Baker L."/>
            <person name="Ritchie M.E."/>
            <person name="Jex A.R."/>
            <person name="Gazzola D."/>
            <person name="Li H."/>
            <person name="Toshio Fujiwara R."/>
            <person name="Zhan B."/>
            <person name="Aroian R.V."/>
            <person name="Pafco B."/>
            <person name="Schwarz E.M."/>
        </authorList>
    </citation>
    <scope>NUCLEOTIDE SEQUENCE [LARGE SCALE GENOMIC DNA]</scope>
    <source>
        <strain evidence="2 3">Aroian</strain>
        <tissue evidence="2">Whole animal</tissue>
    </source>
</reference>
<comment type="caution">
    <text evidence="2">The sequence shown here is derived from an EMBL/GenBank/DDBJ whole genome shotgun (WGS) entry which is preliminary data.</text>
</comment>
<feature type="compositionally biased region" description="Low complexity" evidence="1">
    <location>
        <begin position="584"/>
        <end position="593"/>
    </location>
</feature>
<name>A0ABR1C3Y1_NECAM</name>
<dbReference type="EMBL" id="JAVFWL010000002">
    <property type="protein sequence ID" value="KAK6732880.1"/>
    <property type="molecule type" value="Genomic_DNA"/>
</dbReference>
<keyword evidence="3" id="KW-1185">Reference proteome</keyword>
<sequence>MSESRQTRRKTEQDAEHKRIGDLAMMLILHWIASKRIQGLIVELTEGKRCVLPKPEWDSYHYCVMCGAHGRFRLAQHTLRKHPDLSHRSDEFKVVEQVSRGITERMKKASIDMHKVLVVVLVENTAFTEKFSNNYASAESPLFPVSSLRLGRIVTMDDAIFSSGILLSFFETIQKAKVPVTTRKGFTKALSTWYHFLLLVRNTGMGQQRLAEVEQARYRVKDILDRMKGEEKIQVTFRGVLPRRQRKAEMLCSVVRMIVTHNRVLNAMREIYSVCTDTHNLERREYNHFMGALMAYIVHCNTAGNECIYKMMHGSIYPPSDREPSETGKSITRRDGVMVDYWVGVYGKGKTAERIRKESTYRGNFFVIDEVSRLLVEMYTRMREWVAERNEIRLASIEQPDSPFFLSWFGRAVSRSMVPRLMRRFFTNSGCDSLNISCNTSRHQTARLQYERYLEKLYRSQQMPGYATEGHKPLTQLLNYNDSCISACAIAYSRLMKYADREARKNTDIIERIAIFGLKEELARDQEEAEIGEDLETPESVAAATAAAATDDGETTSLSSAEGNQYTFELESEGVGEAGALERSSFSPTASSSPLVRRRKYPPVKGESSRSAQLSAGGDYRIDERPVSVLVNPDELAFESVESSAAELGEDAARGDQ</sequence>
<gene>
    <name evidence="2" type="primary">Necator_chrII.g4741</name>
    <name evidence="2" type="ORF">RB195_016949</name>
</gene>
<dbReference type="Proteomes" id="UP001303046">
    <property type="component" value="Unassembled WGS sequence"/>
</dbReference>
<protein>
    <submittedName>
        <fullName evidence="2">Uncharacterized protein</fullName>
    </submittedName>
</protein>
<proteinExistence type="predicted"/>